<sequence length="923" mass="101927">ARPALPALVALPALQPFSPRVSKSPHNPKPYVDITGWNWEDYTEYRFEIFALTERRARGFGQSGDFTLSEVSISLQKNELPYARFEWVEVPIQTFQDHESTRDFEAMLSAAMKKVSDQCVAEVQVRIKECVAEGLAQCFYKLGIPLVQSPRDSTAERPDIPRDMPFVDLESAGCSDTQRPDDPTHTFAGFATSQPPTPSAEELLDLALGKQGSTFRNSMQKTIVEQAMKGDESFVAVMPTGSGKSLTYFIPSLMLDNGYTFVVLPQVSLLHDVKRRAQESSIEEVHIWTAEDNNPGTARLVLIALESITSSAFRTFFNLNGKRVRRIVFDEAHQIITEADFREEFSQIRELAGYAVQKIYLTATLPPSDFTSFCNAIGYAHCLRLHRMCSDRPNIAYHFTSPTKNGGESKLLDEVEILAKVLSAGMKTDERGIIFVRSRDVADELSAKLKHGRYHAGMGGESRQTEQDKWARGGHQWMVATSGFLHGIDIPSVRYAIFAGKPFKYSDLVQGGGRLARGGGFGDVVVFHEGKRGYKAGEPSHHVDELEGLLNSNQCLRSAMTHLMDGEGVMCGASALHRPCGNCDPKSQLAMLIASLGAQIQAQANTKPAQLKLVRASNAGSVSNRATSEAIDRTNPLKRKASVEMERPTPLTVNPGQRTVQSISGLSFAETRPVRGLPVASKPISPGMVTAVQKAKPATVPTLSRGRSSATSETPSQSSSGPSRFTPGLSRGSSVSGAGWTTGSSSMSLDIDAAIFKVKSTGLNERARHLSDILDGLKKNCPICLLWQSIPVERTKTHTFFISCRPDGISLPNANDWMDLRRKMKFAVGHCFTCGFPVRGHLRPSSHPDNTDKDKCPYPSCVAAVFWFAFVTPQIWSELQECWSPPKIDNVEDLAEWMTGRIDQDHFYRGLEIFMWIWDKFVT</sequence>
<keyword evidence="2" id="KW-1185">Reference proteome</keyword>
<protein>
    <submittedName>
        <fullName evidence="1">P-loop containing nucleoside triphosphate hydrolase protein</fullName>
    </submittedName>
</protein>
<evidence type="ECO:0000313" key="1">
    <source>
        <dbReference type="EMBL" id="TFK64919.1"/>
    </source>
</evidence>
<feature type="non-terminal residue" evidence="1">
    <location>
        <position position="1"/>
    </location>
</feature>
<evidence type="ECO:0000313" key="2">
    <source>
        <dbReference type="Proteomes" id="UP000308600"/>
    </source>
</evidence>
<organism evidence="1 2">
    <name type="scientific">Pluteus cervinus</name>
    <dbReference type="NCBI Taxonomy" id="181527"/>
    <lineage>
        <taxon>Eukaryota</taxon>
        <taxon>Fungi</taxon>
        <taxon>Dikarya</taxon>
        <taxon>Basidiomycota</taxon>
        <taxon>Agaricomycotina</taxon>
        <taxon>Agaricomycetes</taxon>
        <taxon>Agaricomycetidae</taxon>
        <taxon>Agaricales</taxon>
        <taxon>Pluteineae</taxon>
        <taxon>Pluteaceae</taxon>
        <taxon>Pluteus</taxon>
    </lineage>
</organism>
<proteinExistence type="predicted"/>
<dbReference type="EMBL" id="ML208455">
    <property type="protein sequence ID" value="TFK64919.1"/>
    <property type="molecule type" value="Genomic_DNA"/>
</dbReference>
<keyword evidence="1" id="KW-0378">Hydrolase</keyword>
<dbReference type="Proteomes" id="UP000308600">
    <property type="component" value="Unassembled WGS sequence"/>
</dbReference>
<gene>
    <name evidence="1" type="ORF">BDN72DRAFT_901135</name>
</gene>
<reference evidence="1 2" key="1">
    <citation type="journal article" date="2019" name="Nat. Ecol. Evol.">
        <title>Megaphylogeny resolves global patterns of mushroom evolution.</title>
        <authorList>
            <person name="Varga T."/>
            <person name="Krizsan K."/>
            <person name="Foldi C."/>
            <person name="Dima B."/>
            <person name="Sanchez-Garcia M."/>
            <person name="Sanchez-Ramirez S."/>
            <person name="Szollosi G.J."/>
            <person name="Szarkandi J.G."/>
            <person name="Papp V."/>
            <person name="Albert L."/>
            <person name="Andreopoulos W."/>
            <person name="Angelini C."/>
            <person name="Antonin V."/>
            <person name="Barry K.W."/>
            <person name="Bougher N.L."/>
            <person name="Buchanan P."/>
            <person name="Buyck B."/>
            <person name="Bense V."/>
            <person name="Catcheside P."/>
            <person name="Chovatia M."/>
            <person name="Cooper J."/>
            <person name="Damon W."/>
            <person name="Desjardin D."/>
            <person name="Finy P."/>
            <person name="Geml J."/>
            <person name="Haridas S."/>
            <person name="Hughes K."/>
            <person name="Justo A."/>
            <person name="Karasinski D."/>
            <person name="Kautmanova I."/>
            <person name="Kiss B."/>
            <person name="Kocsube S."/>
            <person name="Kotiranta H."/>
            <person name="LaButti K.M."/>
            <person name="Lechner B.E."/>
            <person name="Liimatainen K."/>
            <person name="Lipzen A."/>
            <person name="Lukacs Z."/>
            <person name="Mihaltcheva S."/>
            <person name="Morgado L.N."/>
            <person name="Niskanen T."/>
            <person name="Noordeloos M.E."/>
            <person name="Ohm R.A."/>
            <person name="Ortiz-Santana B."/>
            <person name="Ovrebo C."/>
            <person name="Racz N."/>
            <person name="Riley R."/>
            <person name="Savchenko A."/>
            <person name="Shiryaev A."/>
            <person name="Soop K."/>
            <person name="Spirin V."/>
            <person name="Szebenyi C."/>
            <person name="Tomsovsky M."/>
            <person name="Tulloss R.E."/>
            <person name="Uehling J."/>
            <person name="Grigoriev I.V."/>
            <person name="Vagvolgyi C."/>
            <person name="Papp T."/>
            <person name="Martin F.M."/>
            <person name="Miettinen O."/>
            <person name="Hibbett D.S."/>
            <person name="Nagy L.G."/>
        </authorList>
    </citation>
    <scope>NUCLEOTIDE SEQUENCE [LARGE SCALE GENOMIC DNA]</scope>
    <source>
        <strain evidence="1 2">NL-1719</strain>
    </source>
</reference>
<accession>A0ACD3AHS5</accession>
<name>A0ACD3AHS5_9AGAR</name>